<feature type="transmembrane region" description="Helical" evidence="4">
    <location>
        <begin position="54"/>
        <end position="74"/>
    </location>
</feature>
<dbReference type="GO" id="GO:0005886">
    <property type="term" value="C:plasma membrane"/>
    <property type="evidence" value="ECO:0007669"/>
    <property type="project" value="UniProtKB-SubCell"/>
</dbReference>
<keyword evidence="3" id="KW-1003">Cell membrane</keyword>
<dbReference type="SUPFAM" id="SSF103473">
    <property type="entry name" value="MFS general substrate transporter"/>
    <property type="match status" value="1"/>
</dbReference>
<evidence type="ECO:0000259" key="5">
    <source>
        <dbReference type="PROSITE" id="PS50850"/>
    </source>
</evidence>
<feature type="domain" description="Major facilitator superfamily (MFS) profile" evidence="5">
    <location>
        <begin position="16"/>
        <end position="396"/>
    </location>
</feature>
<reference evidence="6" key="1">
    <citation type="submission" date="2021-04" db="EMBL/GenBank/DDBJ databases">
        <title>Genomic insights into ecological role and evolution of a novel Thermoplasmata order Candidatus Sysuiplasmatales.</title>
        <authorList>
            <person name="Yuan Y."/>
        </authorList>
    </citation>
    <scope>NUCLEOTIDE SEQUENCE</scope>
    <source>
        <strain evidence="6">YP2-bin.285</strain>
    </source>
</reference>
<sequence>MDTSGSISESAGSNGVLASILSARVAYALNWYTTAPALITIAAAYGVSSSLSGLITSSFLLAVGIFQIPAGLLSSRYGSKRTAMNGLLILSVFSILTPFAPLYSVLIAFRFIAGIGAALFFAPGVGVLSSFFTRDRRTSVIGYYNAAFDIGAGSAILFWPYIIRVTSWQAGIISGGLLSLLTYFVSVYTVRMERAVENSSMGITLSEIAEVLRNRYVWFIALGFVGVWGAFTAVSSYLYIYSVNVLKMDTLDASILSSLILFIGLIGGVLSGPLHRSMRNSRRLMVASVSLFTLSLLLFLSGTEAGALAGSILTGILFTAGVSLTYALPAHMPSIGLKNIPLAVSLVNGIQIMGGFWVPFAFSDIAFSYGFDYAWLAMIVISAVFLPFYLALPQNS</sequence>
<gene>
    <name evidence="6" type="ORF">J9259_02050</name>
</gene>
<keyword evidence="4" id="KW-0812">Transmembrane</keyword>
<feature type="transmembrane region" description="Helical" evidence="4">
    <location>
        <begin position="284"/>
        <end position="301"/>
    </location>
</feature>
<dbReference type="GO" id="GO:0022857">
    <property type="term" value="F:transmembrane transporter activity"/>
    <property type="evidence" value="ECO:0007669"/>
    <property type="project" value="InterPro"/>
</dbReference>
<dbReference type="Gene3D" id="1.20.1250.20">
    <property type="entry name" value="MFS general substrate transporter like domains"/>
    <property type="match status" value="1"/>
</dbReference>
<feature type="transmembrane region" description="Helical" evidence="4">
    <location>
        <begin position="307"/>
        <end position="328"/>
    </location>
</feature>
<keyword evidence="4" id="KW-0472">Membrane</keyword>
<accession>A0A8J7YND8</accession>
<feature type="transmembrane region" description="Helical" evidence="4">
    <location>
        <begin position="216"/>
        <end position="241"/>
    </location>
</feature>
<evidence type="ECO:0000313" key="7">
    <source>
        <dbReference type="Proteomes" id="UP000716004"/>
    </source>
</evidence>
<feature type="transmembrane region" description="Helical" evidence="4">
    <location>
        <begin position="29"/>
        <end position="48"/>
    </location>
</feature>
<dbReference type="PANTHER" id="PTHR43271:SF2">
    <property type="entry name" value="BLL2771 PROTEIN"/>
    <property type="match status" value="1"/>
</dbReference>
<feature type="transmembrane region" description="Helical" evidence="4">
    <location>
        <begin position="86"/>
        <end position="105"/>
    </location>
</feature>
<dbReference type="Pfam" id="PF07690">
    <property type="entry name" value="MFS_1"/>
    <property type="match status" value="1"/>
</dbReference>
<feature type="transmembrane region" description="Helical" evidence="4">
    <location>
        <begin position="340"/>
        <end position="361"/>
    </location>
</feature>
<dbReference type="InterPro" id="IPR020846">
    <property type="entry name" value="MFS_dom"/>
</dbReference>
<name>A0A8J7YND8_9ARCH</name>
<dbReference type="InterPro" id="IPR011701">
    <property type="entry name" value="MFS"/>
</dbReference>
<evidence type="ECO:0000256" key="4">
    <source>
        <dbReference type="SAM" id="Phobius"/>
    </source>
</evidence>
<evidence type="ECO:0000313" key="6">
    <source>
        <dbReference type="EMBL" id="MBX8631293.1"/>
    </source>
</evidence>
<proteinExistence type="predicted"/>
<dbReference type="PROSITE" id="PS50850">
    <property type="entry name" value="MFS"/>
    <property type="match status" value="1"/>
</dbReference>
<keyword evidence="2" id="KW-0813">Transport</keyword>
<dbReference type="InterPro" id="IPR036259">
    <property type="entry name" value="MFS_trans_sf"/>
</dbReference>
<dbReference type="EMBL" id="JAGVSJ010000003">
    <property type="protein sequence ID" value="MBX8631293.1"/>
    <property type="molecule type" value="Genomic_DNA"/>
</dbReference>
<keyword evidence="4" id="KW-1133">Transmembrane helix</keyword>
<evidence type="ECO:0000256" key="2">
    <source>
        <dbReference type="ARBA" id="ARBA00022448"/>
    </source>
</evidence>
<organism evidence="6 7">
    <name type="scientific">Candidatus Sysuiplasma superficiale</name>
    <dbReference type="NCBI Taxonomy" id="2823368"/>
    <lineage>
        <taxon>Archaea</taxon>
        <taxon>Methanobacteriati</taxon>
        <taxon>Thermoplasmatota</taxon>
        <taxon>Thermoplasmata</taxon>
        <taxon>Candidatus Sysuiplasmatales</taxon>
        <taxon>Candidatus Sysuiplasmataceae</taxon>
        <taxon>Candidatus Sysuiplasma</taxon>
    </lineage>
</organism>
<feature type="transmembrane region" description="Helical" evidence="4">
    <location>
        <begin position="373"/>
        <end position="392"/>
    </location>
</feature>
<feature type="transmembrane region" description="Helical" evidence="4">
    <location>
        <begin position="143"/>
        <end position="162"/>
    </location>
</feature>
<evidence type="ECO:0000256" key="3">
    <source>
        <dbReference type="ARBA" id="ARBA00022475"/>
    </source>
</evidence>
<feature type="transmembrane region" description="Helical" evidence="4">
    <location>
        <begin position="253"/>
        <end position="272"/>
    </location>
</feature>
<dbReference type="PANTHER" id="PTHR43271">
    <property type="entry name" value="BLL2771 PROTEIN"/>
    <property type="match status" value="1"/>
</dbReference>
<protein>
    <submittedName>
        <fullName evidence="6">MFS transporter</fullName>
    </submittedName>
</protein>
<comment type="caution">
    <text evidence="6">The sequence shown here is derived from an EMBL/GenBank/DDBJ whole genome shotgun (WGS) entry which is preliminary data.</text>
</comment>
<feature type="transmembrane region" description="Helical" evidence="4">
    <location>
        <begin position="111"/>
        <end position="131"/>
    </location>
</feature>
<evidence type="ECO:0000256" key="1">
    <source>
        <dbReference type="ARBA" id="ARBA00004651"/>
    </source>
</evidence>
<feature type="transmembrane region" description="Helical" evidence="4">
    <location>
        <begin position="168"/>
        <end position="190"/>
    </location>
</feature>
<comment type="subcellular location">
    <subcellularLocation>
        <location evidence="1">Cell membrane</location>
        <topology evidence="1">Multi-pass membrane protein</topology>
    </subcellularLocation>
</comment>
<dbReference type="Proteomes" id="UP000716004">
    <property type="component" value="Unassembled WGS sequence"/>
</dbReference>
<dbReference type="AlphaFoldDB" id="A0A8J7YND8"/>